<comment type="caution">
    <text evidence="5">The sequence shown here is derived from an EMBL/GenBank/DDBJ whole genome shotgun (WGS) entry which is preliminary data.</text>
</comment>
<evidence type="ECO:0000259" key="4">
    <source>
        <dbReference type="Pfam" id="PF00582"/>
    </source>
</evidence>
<evidence type="ECO:0000256" key="3">
    <source>
        <dbReference type="ARBA" id="ARBA00022840"/>
    </source>
</evidence>
<dbReference type="RefSeq" id="WP_058613614.1">
    <property type="nucleotide sequence ID" value="NZ_LDRV01000031.1"/>
</dbReference>
<dbReference type="InterPro" id="IPR006015">
    <property type="entry name" value="Universal_stress_UspA"/>
</dbReference>
<gene>
    <name evidence="5" type="ORF">RSA3_05565</name>
</gene>
<protein>
    <submittedName>
        <fullName evidence="5">Universal stress protein UspA</fullName>
    </submittedName>
</protein>
<dbReference type="Proteomes" id="UP000072189">
    <property type="component" value="Unassembled WGS sequence"/>
</dbReference>
<evidence type="ECO:0000313" key="5">
    <source>
        <dbReference type="EMBL" id="KTS13224.1"/>
    </source>
</evidence>
<proteinExistence type="inferred from homology"/>
<evidence type="ECO:0000256" key="2">
    <source>
        <dbReference type="ARBA" id="ARBA00022741"/>
    </source>
</evidence>
<dbReference type="GO" id="GO:0005524">
    <property type="term" value="F:ATP binding"/>
    <property type="evidence" value="ECO:0007669"/>
    <property type="project" value="UniProtKB-KW"/>
</dbReference>
<dbReference type="SUPFAM" id="SSF52402">
    <property type="entry name" value="Adenine nucleotide alpha hydrolases-like"/>
    <property type="match status" value="2"/>
</dbReference>
<dbReference type="InterPro" id="IPR014729">
    <property type="entry name" value="Rossmann-like_a/b/a_fold"/>
</dbReference>
<dbReference type="AlphaFoldDB" id="A0A147F9I1"/>
<evidence type="ECO:0000256" key="1">
    <source>
        <dbReference type="ARBA" id="ARBA00008791"/>
    </source>
</evidence>
<dbReference type="CDD" id="cd00293">
    <property type="entry name" value="USP-like"/>
    <property type="match status" value="1"/>
</dbReference>
<dbReference type="EMBL" id="LDRV01000031">
    <property type="protein sequence ID" value="KTS13224.1"/>
    <property type="molecule type" value="Genomic_DNA"/>
</dbReference>
<accession>A0A147F9I1</accession>
<dbReference type="Pfam" id="PF00582">
    <property type="entry name" value="Usp"/>
    <property type="match status" value="2"/>
</dbReference>
<dbReference type="InterPro" id="IPR006016">
    <property type="entry name" value="UspA"/>
</dbReference>
<evidence type="ECO:0000313" key="6">
    <source>
        <dbReference type="Proteomes" id="UP000072189"/>
    </source>
</evidence>
<dbReference type="PANTHER" id="PTHR46268:SF27">
    <property type="entry name" value="UNIVERSAL STRESS PROTEIN RV2623"/>
    <property type="match status" value="1"/>
</dbReference>
<dbReference type="Gene3D" id="3.40.50.620">
    <property type="entry name" value="HUPs"/>
    <property type="match status" value="2"/>
</dbReference>
<dbReference type="PANTHER" id="PTHR46268">
    <property type="entry name" value="STRESS RESPONSE PROTEIN NHAX"/>
    <property type="match status" value="1"/>
</dbReference>
<dbReference type="PRINTS" id="PR01438">
    <property type="entry name" value="UNVRSLSTRESS"/>
</dbReference>
<sequence length="278" mass="29112">MDGTIVVGVTDATGAWGALNWAVDRAVARRERLLLVSVVGSAWGVVGEETLVERAIARATALLEDGAVRAHAAGVDAETRLERGDPVARLIDVSEGAALLVLGSDFATDGSRLRGVRGTRIAAGAHCPVVVVPEFPEQGRAGVVVGVDGSEASAKAVAFAAAEADLTGESLTAVMTWSPVPVPYELDEYPRDYLDRMQTLTTEELSIALAGLRQDYPDLVVTTVVESGYPTIVLLRESRAARLLVVGNHGRGALGRFLLGSTSQAVLTHLPTVAAIVR</sequence>
<keyword evidence="2" id="KW-0547">Nucleotide-binding</keyword>
<comment type="similarity">
    <text evidence="1">Belongs to the universal stress protein A family.</text>
</comment>
<name>A0A147F9I1_MICTE</name>
<organism evidence="5 6">
    <name type="scientific">Microbacterium testaceum</name>
    <name type="common">Aureobacterium testaceum</name>
    <name type="synonym">Brevibacterium testaceum</name>
    <dbReference type="NCBI Taxonomy" id="2033"/>
    <lineage>
        <taxon>Bacteria</taxon>
        <taxon>Bacillati</taxon>
        <taxon>Actinomycetota</taxon>
        <taxon>Actinomycetes</taxon>
        <taxon>Micrococcales</taxon>
        <taxon>Microbacteriaceae</taxon>
        <taxon>Microbacterium</taxon>
    </lineage>
</organism>
<keyword evidence="3" id="KW-0067">ATP-binding</keyword>
<feature type="domain" description="UspA" evidence="4">
    <location>
        <begin position="143"/>
        <end position="278"/>
    </location>
</feature>
<feature type="domain" description="UspA" evidence="4">
    <location>
        <begin position="4"/>
        <end position="133"/>
    </location>
</feature>
<dbReference type="PATRIC" id="fig|2033.7.peg.1710"/>
<reference evidence="5 6" key="1">
    <citation type="journal article" date="2016" name="Front. Microbiol.">
        <title>Genomic Resource of Rice Seed Associated Bacteria.</title>
        <authorList>
            <person name="Midha S."/>
            <person name="Bansal K."/>
            <person name="Sharma S."/>
            <person name="Kumar N."/>
            <person name="Patil P.P."/>
            <person name="Chaudhry V."/>
            <person name="Patil P.B."/>
        </authorList>
    </citation>
    <scope>NUCLEOTIDE SEQUENCE [LARGE SCALE GENOMIC DNA]</scope>
    <source>
        <strain evidence="5 6">RSA3</strain>
    </source>
</reference>